<evidence type="ECO:0000313" key="3">
    <source>
        <dbReference type="Proteomes" id="UP000265618"/>
    </source>
</evidence>
<feature type="non-terminal residue" evidence="2">
    <location>
        <position position="1"/>
    </location>
</feature>
<feature type="region of interest" description="Disordered" evidence="1">
    <location>
        <begin position="47"/>
        <end position="132"/>
    </location>
</feature>
<gene>
    <name evidence="2" type="ORF">KIPB_011562</name>
</gene>
<evidence type="ECO:0000256" key="1">
    <source>
        <dbReference type="SAM" id="MobiDB-lite"/>
    </source>
</evidence>
<reference evidence="2 3" key="1">
    <citation type="journal article" date="2018" name="PLoS ONE">
        <title>The draft genome of Kipferlia bialata reveals reductive genome evolution in fornicate parasites.</title>
        <authorList>
            <person name="Tanifuji G."/>
            <person name="Takabayashi S."/>
            <person name="Kume K."/>
            <person name="Takagi M."/>
            <person name="Nakayama T."/>
            <person name="Kamikawa R."/>
            <person name="Inagaki Y."/>
            <person name="Hashimoto T."/>
        </authorList>
    </citation>
    <scope>NUCLEOTIDE SEQUENCE [LARGE SCALE GENOMIC DNA]</scope>
    <source>
        <strain evidence="2">NY0173</strain>
    </source>
</reference>
<feature type="compositionally biased region" description="Polar residues" evidence="1">
    <location>
        <begin position="52"/>
        <end position="85"/>
    </location>
</feature>
<organism evidence="2 3">
    <name type="scientific">Kipferlia bialata</name>
    <dbReference type="NCBI Taxonomy" id="797122"/>
    <lineage>
        <taxon>Eukaryota</taxon>
        <taxon>Metamonada</taxon>
        <taxon>Carpediemonas-like organisms</taxon>
        <taxon>Kipferlia</taxon>
    </lineage>
</organism>
<accession>A0A9K3GNV2</accession>
<dbReference type="EMBL" id="BDIP01004745">
    <property type="protein sequence ID" value="GIQ89156.1"/>
    <property type="molecule type" value="Genomic_DNA"/>
</dbReference>
<protein>
    <submittedName>
        <fullName evidence="2">Uncharacterized protein</fullName>
    </submittedName>
</protein>
<dbReference type="AlphaFoldDB" id="A0A9K3GNV2"/>
<evidence type="ECO:0000313" key="2">
    <source>
        <dbReference type="EMBL" id="GIQ89156.1"/>
    </source>
</evidence>
<dbReference type="Proteomes" id="UP000265618">
    <property type="component" value="Unassembled WGS sequence"/>
</dbReference>
<proteinExistence type="predicted"/>
<keyword evidence="3" id="KW-1185">Reference proteome</keyword>
<comment type="caution">
    <text evidence="2">The sequence shown here is derived from an EMBL/GenBank/DDBJ whole genome shotgun (WGS) entry which is preliminary data.</text>
</comment>
<sequence>AAVDRIRLRFPRVNLTYVCCGQGYEDLGPFLLQTALDALRTGPRTIPLPVTTEATPYSNDTNPYSNDGDQSENVTPLVSPYSTPGASGASGELYSSDRAPYATARLSESASETFQTYETSQTSQRAQEPLPPLSGSGIRAVLSLAEQIHRDLAYITRWEREALRGMGVGLPTAVESLVMAALQDAGHEVSARQRMMIARAVSAAVPVRDGAREEARKFRESVVASLVAQFKTALPEETQLIETIKDYQYSWRHGLAEKGKRG</sequence>
<name>A0A9K3GNV2_9EUKA</name>
<feature type="compositionally biased region" description="Polar residues" evidence="1">
    <location>
        <begin position="106"/>
        <end position="126"/>
    </location>
</feature>